<accession>A0A4U8V1Q9</accession>
<name>A0A4U8V1Q9_STECR</name>
<protein>
    <submittedName>
        <fullName evidence="2">Uncharacterized protein</fullName>
    </submittedName>
</protein>
<feature type="transmembrane region" description="Helical" evidence="1">
    <location>
        <begin position="120"/>
        <end position="143"/>
    </location>
</feature>
<feature type="transmembrane region" description="Helical" evidence="1">
    <location>
        <begin position="80"/>
        <end position="100"/>
    </location>
</feature>
<feature type="transmembrane region" description="Helical" evidence="1">
    <location>
        <begin position="50"/>
        <end position="68"/>
    </location>
</feature>
<keyword evidence="1" id="KW-0812">Transmembrane</keyword>
<proteinExistence type="predicted"/>
<reference evidence="2 3" key="2">
    <citation type="journal article" date="2019" name="G3 (Bethesda)">
        <title>Hybrid Assembly of the Genome of the Entomopathogenic Nematode Steinernema carpocapsae Identifies the X-Chromosome.</title>
        <authorList>
            <person name="Serra L."/>
            <person name="Macchietto M."/>
            <person name="Macias-Munoz A."/>
            <person name="McGill C.J."/>
            <person name="Rodriguez I.M."/>
            <person name="Rodriguez B."/>
            <person name="Murad R."/>
            <person name="Mortazavi A."/>
        </authorList>
    </citation>
    <scope>NUCLEOTIDE SEQUENCE [LARGE SCALE GENOMIC DNA]</scope>
    <source>
        <strain evidence="2 3">ALL</strain>
    </source>
</reference>
<feature type="transmembrane region" description="Helical" evidence="1">
    <location>
        <begin position="21"/>
        <end position="44"/>
    </location>
</feature>
<sequence>MLNNFRVDDKVPNRYRCCYNRFHVLVVSKVIAAFHCVAFTTGLLCFLPQSIYLFPVIVLVFFTAFHGFRTENPRPLLALQIYLGFLIFADVMFGISVFAVSMMNYDTFLEFIGHVKAESLLVKVCLVLSTKIIIAMLCALCYWHFSVIKSCRTYFREQRDQKNYVQLAVPDSFLNTAIEERVQIAPSVPKLKPDYLVFQLE</sequence>
<reference evidence="2 3" key="1">
    <citation type="journal article" date="2015" name="Genome Biol.">
        <title>Comparative genomics of Steinernema reveals deeply conserved gene regulatory networks.</title>
        <authorList>
            <person name="Dillman A.R."/>
            <person name="Macchietto M."/>
            <person name="Porter C.F."/>
            <person name="Rogers A."/>
            <person name="Williams B."/>
            <person name="Antoshechkin I."/>
            <person name="Lee M.M."/>
            <person name="Goodwin Z."/>
            <person name="Lu X."/>
            <person name="Lewis E.E."/>
            <person name="Goodrich-Blair H."/>
            <person name="Stock S.P."/>
            <person name="Adams B.J."/>
            <person name="Sternberg P.W."/>
            <person name="Mortazavi A."/>
        </authorList>
    </citation>
    <scope>NUCLEOTIDE SEQUENCE [LARGE SCALE GENOMIC DNA]</scope>
    <source>
        <strain evidence="2 3">ALL</strain>
    </source>
</reference>
<keyword evidence="3" id="KW-1185">Reference proteome</keyword>
<dbReference type="Proteomes" id="UP000298663">
    <property type="component" value="Chromosome X"/>
</dbReference>
<gene>
    <name evidence="2" type="ORF">L596_006299</name>
</gene>
<keyword evidence="1" id="KW-1133">Transmembrane helix</keyword>
<dbReference type="EMBL" id="CM016762">
    <property type="protein sequence ID" value="TMS39831.1"/>
    <property type="molecule type" value="Genomic_DNA"/>
</dbReference>
<dbReference type="OrthoDB" id="5861187at2759"/>
<organism evidence="2 3">
    <name type="scientific">Steinernema carpocapsae</name>
    <name type="common">Entomopathogenic nematode</name>
    <dbReference type="NCBI Taxonomy" id="34508"/>
    <lineage>
        <taxon>Eukaryota</taxon>
        <taxon>Metazoa</taxon>
        <taxon>Ecdysozoa</taxon>
        <taxon>Nematoda</taxon>
        <taxon>Chromadorea</taxon>
        <taxon>Rhabditida</taxon>
        <taxon>Tylenchina</taxon>
        <taxon>Panagrolaimomorpha</taxon>
        <taxon>Strongyloidoidea</taxon>
        <taxon>Steinernematidae</taxon>
        <taxon>Steinernema</taxon>
    </lineage>
</organism>
<evidence type="ECO:0000313" key="2">
    <source>
        <dbReference type="EMBL" id="TMS39831.1"/>
    </source>
</evidence>
<evidence type="ECO:0000313" key="3">
    <source>
        <dbReference type="Proteomes" id="UP000298663"/>
    </source>
</evidence>
<dbReference type="AlphaFoldDB" id="A0A4U8V1Q9"/>
<keyword evidence="1" id="KW-0472">Membrane</keyword>
<evidence type="ECO:0000256" key="1">
    <source>
        <dbReference type="SAM" id="Phobius"/>
    </source>
</evidence>